<dbReference type="PANTHER" id="PTHR43531">
    <property type="entry name" value="PROTEIN ICFG"/>
    <property type="match status" value="1"/>
</dbReference>
<feature type="domain" description="Methyl-accepting transducer" evidence="7">
    <location>
        <begin position="389"/>
        <end position="618"/>
    </location>
</feature>
<dbReference type="InterPro" id="IPR004089">
    <property type="entry name" value="MCPsignal_dom"/>
</dbReference>
<accession>A0AAU7JFT9</accession>
<dbReference type="InterPro" id="IPR051310">
    <property type="entry name" value="MCP_chemotaxis"/>
</dbReference>
<dbReference type="PROSITE" id="PS50885">
    <property type="entry name" value="HAMP"/>
    <property type="match status" value="2"/>
</dbReference>
<proteinExistence type="inferred from homology"/>
<dbReference type="PROSITE" id="PS50111">
    <property type="entry name" value="CHEMOTAXIS_TRANSDUC_2"/>
    <property type="match status" value="1"/>
</dbReference>
<dbReference type="GO" id="GO:0006935">
    <property type="term" value="P:chemotaxis"/>
    <property type="evidence" value="ECO:0007669"/>
    <property type="project" value="TreeGrafter"/>
</dbReference>
<organism evidence="9">
    <name type="scientific">Alsobacter sp. KACC 23698</name>
    <dbReference type="NCBI Taxonomy" id="3149229"/>
    <lineage>
        <taxon>Bacteria</taxon>
        <taxon>Pseudomonadati</taxon>
        <taxon>Pseudomonadota</taxon>
        <taxon>Alphaproteobacteria</taxon>
        <taxon>Hyphomicrobiales</taxon>
        <taxon>Alsobacteraceae</taxon>
        <taxon>Alsobacter</taxon>
    </lineage>
</organism>
<dbReference type="PANTHER" id="PTHR43531:SF14">
    <property type="entry name" value="METHYL-ACCEPTING CHEMOTAXIS PROTEIN I-RELATED"/>
    <property type="match status" value="1"/>
</dbReference>
<feature type="domain" description="HAMP" evidence="8">
    <location>
        <begin position="332"/>
        <end position="384"/>
    </location>
</feature>
<dbReference type="Pfam" id="PF00672">
    <property type="entry name" value="HAMP"/>
    <property type="match status" value="1"/>
</dbReference>
<dbReference type="EMBL" id="CP157484">
    <property type="protein sequence ID" value="XBO39123.1"/>
    <property type="molecule type" value="Genomic_DNA"/>
</dbReference>
<dbReference type="Gene3D" id="6.10.340.10">
    <property type="match status" value="1"/>
</dbReference>
<dbReference type="AlphaFoldDB" id="A0AAU7JFT9"/>
<dbReference type="SMART" id="SM00283">
    <property type="entry name" value="MA"/>
    <property type="match status" value="1"/>
</dbReference>
<dbReference type="CDD" id="cd11386">
    <property type="entry name" value="MCP_signal"/>
    <property type="match status" value="1"/>
</dbReference>
<dbReference type="SUPFAM" id="SSF58104">
    <property type="entry name" value="Methyl-accepting chemotaxis protein (MCP) signaling domain"/>
    <property type="match status" value="1"/>
</dbReference>
<keyword evidence="6" id="KW-1133">Transmembrane helix</keyword>
<evidence type="ECO:0000259" key="7">
    <source>
        <dbReference type="PROSITE" id="PS50111"/>
    </source>
</evidence>
<evidence type="ECO:0000313" key="9">
    <source>
        <dbReference type="EMBL" id="XBO39123.1"/>
    </source>
</evidence>
<feature type="transmembrane region" description="Helical" evidence="6">
    <location>
        <begin position="194"/>
        <end position="219"/>
    </location>
</feature>
<feature type="compositionally biased region" description="Low complexity" evidence="5">
    <location>
        <begin position="414"/>
        <end position="423"/>
    </location>
</feature>
<reference evidence="9" key="1">
    <citation type="submission" date="2024-05" db="EMBL/GenBank/DDBJ databases">
        <authorList>
            <person name="Kim S."/>
            <person name="Heo J."/>
            <person name="Choi H."/>
            <person name="Choi Y."/>
            <person name="Kwon S.-W."/>
            <person name="Kim Y."/>
        </authorList>
    </citation>
    <scope>NUCLEOTIDE SEQUENCE</scope>
    <source>
        <strain evidence="9">KACC 23698</strain>
    </source>
</reference>
<sequence length="736" mass="76750">MTLRFEDLKLRWKVLTAPLCLVAVLLAVGAFALWSLQSNRLSFQSLTSGPIAEANAAGELDTALWAAHAKLYRLTATAANESDAAKIKAIGAALQGEVAAIAGRLTTLRAEFADVPAQAEALAKLEAGLKAYAKQALSVIDMADSDAGSSLMFMMNADRTFQGVSAITSALASDARARQASRMADLSGEVDREIMLLVILLVGGALAGLLATTLIGSAVTRPVLAMSTALQDLAKGRAATLDFSHRGDEIGSMARSYDVLSKTLAERALLESGKAESDRQTQERARAMAEVVREVAAVVDAAVAGDFSARAAAAHADPDIRKLVDGINAINEVVDQATTELGSALAALAHGDLTRTVSTSFQGRFGELASALNDTVERLSETVETIQTTSIDVASAARQINSGADDLSRRTEEQASSLEQTAATTEELAASVKSSAQASAQAVRLSQDAAKVAADGGEIVTRAVDAMARIEQASRRISDITTVIDDIAFQTNLLALNAAVEAARAGEAGKGFAVVASEVRTLAQRSSDAAKDITGLINSSDAEVAEGVKLVRSAGDALGRIVEASQRVASTVDEISSAAGEQANGIDEMSQAVAHMDDMTQQNAALAEESAASAASLSGQIHRLNELVAAFRTRNSAAHARLVESRPPMHPAPRAEAPRRDEPAATEPARLRKLAQDAFSRISGAKKDAPRASLAAAPARIERARAEQPRPTPARPARLQAGRSAEPAAGSGWDEF</sequence>
<dbReference type="SMART" id="SM00304">
    <property type="entry name" value="HAMP"/>
    <property type="match status" value="4"/>
</dbReference>
<dbReference type="FunFam" id="1.10.287.950:FF:000001">
    <property type="entry name" value="Methyl-accepting chemotaxis sensory transducer"/>
    <property type="match status" value="1"/>
</dbReference>
<feature type="region of interest" description="Disordered" evidence="5">
    <location>
        <begin position="678"/>
        <end position="736"/>
    </location>
</feature>
<dbReference type="RefSeq" id="WP_406855964.1">
    <property type="nucleotide sequence ID" value="NZ_CP157484.1"/>
</dbReference>
<dbReference type="GO" id="GO:0007165">
    <property type="term" value="P:signal transduction"/>
    <property type="evidence" value="ECO:0007669"/>
    <property type="project" value="UniProtKB-KW"/>
</dbReference>
<dbReference type="SUPFAM" id="SSF158472">
    <property type="entry name" value="HAMP domain-like"/>
    <property type="match status" value="1"/>
</dbReference>
<keyword evidence="6" id="KW-0812">Transmembrane</keyword>
<keyword evidence="6" id="KW-0472">Membrane</keyword>
<dbReference type="GO" id="GO:0004888">
    <property type="term" value="F:transmembrane signaling receptor activity"/>
    <property type="evidence" value="ECO:0007669"/>
    <property type="project" value="TreeGrafter"/>
</dbReference>
<keyword evidence="2" id="KW-0488">Methylation</keyword>
<gene>
    <name evidence="9" type="ORF">ABEG18_26190</name>
</gene>
<protein>
    <submittedName>
        <fullName evidence="9">Methyl-accepting chemotaxis protein</fullName>
    </submittedName>
</protein>
<dbReference type="InterPro" id="IPR003660">
    <property type="entry name" value="HAMP_dom"/>
</dbReference>
<evidence type="ECO:0000256" key="2">
    <source>
        <dbReference type="ARBA" id="ARBA00022481"/>
    </source>
</evidence>
<comment type="subcellular location">
    <subcellularLocation>
        <location evidence="1">Membrane</location>
    </subcellularLocation>
</comment>
<dbReference type="GO" id="GO:0005886">
    <property type="term" value="C:plasma membrane"/>
    <property type="evidence" value="ECO:0007669"/>
    <property type="project" value="TreeGrafter"/>
</dbReference>
<feature type="transmembrane region" description="Helical" evidence="6">
    <location>
        <begin position="12"/>
        <end position="36"/>
    </location>
</feature>
<evidence type="ECO:0000256" key="1">
    <source>
        <dbReference type="ARBA" id="ARBA00004370"/>
    </source>
</evidence>
<evidence type="ECO:0000256" key="3">
    <source>
        <dbReference type="ARBA" id="ARBA00029447"/>
    </source>
</evidence>
<keyword evidence="4" id="KW-0807">Transducer</keyword>
<comment type="similarity">
    <text evidence="3">Belongs to the methyl-accepting chemotaxis (MCP) protein family.</text>
</comment>
<dbReference type="Pfam" id="PF18947">
    <property type="entry name" value="HAMP_2"/>
    <property type="match status" value="1"/>
</dbReference>
<evidence type="ECO:0000256" key="5">
    <source>
        <dbReference type="SAM" id="MobiDB-lite"/>
    </source>
</evidence>
<evidence type="ECO:0000256" key="4">
    <source>
        <dbReference type="PROSITE-ProRule" id="PRU00284"/>
    </source>
</evidence>
<evidence type="ECO:0000259" key="8">
    <source>
        <dbReference type="PROSITE" id="PS50885"/>
    </source>
</evidence>
<feature type="domain" description="HAMP" evidence="8">
    <location>
        <begin position="217"/>
        <end position="269"/>
    </location>
</feature>
<feature type="region of interest" description="Disordered" evidence="5">
    <location>
        <begin position="640"/>
        <end position="666"/>
    </location>
</feature>
<dbReference type="Gene3D" id="1.10.287.950">
    <property type="entry name" value="Methyl-accepting chemotaxis protein"/>
    <property type="match status" value="1"/>
</dbReference>
<feature type="region of interest" description="Disordered" evidence="5">
    <location>
        <begin position="402"/>
        <end position="423"/>
    </location>
</feature>
<dbReference type="Pfam" id="PF00015">
    <property type="entry name" value="MCPsignal"/>
    <property type="match status" value="1"/>
</dbReference>
<name>A0AAU7JFT9_9HYPH</name>
<evidence type="ECO:0000256" key="6">
    <source>
        <dbReference type="SAM" id="Phobius"/>
    </source>
</evidence>